<organism evidence="13 14">
    <name type="scientific">Saccoglossus kowalevskii</name>
    <name type="common">Acorn worm</name>
    <dbReference type="NCBI Taxonomy" id="10224"/>
    <lineage>
        <taxon>Eukaryota</taxon>
        <taxon>Metazoa</taxon>
        <taxon>Hemichordata</taxon>
        <taxon>Enteropneusta</taxon>
        <taxon>Harrimaniidae</taxon>
        <taxon>Saccoglossus</taxon>
    </lineage>
</organism>
<evidence type="ECO:0000313" key="14">
    <source>
        <dbReference type="RefSeq" id="XP_006813015.1"/>
    </source>
</evidence>
<feature type="domain" description="CUB" evidence="11">
    <location>
        <begin position="781"/>
        <end position="891"/>
    </location>
</feature>
<keyword evidence="13" id="KW-1185">Reference proteome</keyword>
<dbReference type="SUPFAM" id="SSF49854">
    <property type="entry name" value="Spermadhesin, CUB domain"/>
    <property type="match status" value="5"/>
</dbReference>
<evidence type="ECO:0000256" key="7">
    <source>
        <dbReference type="ARBA" id="ARBA00023157"/>
    </source>
</evidence>
<dbReference type="InterPro" id="IPR034035">
    <property type="entry name" value="Astacin-like_dom"/>
</dbReference>
<dbReference type="InterPro" id="IPR035914">
    <property type="entry name" value="Sperma_CUB_dom_sf"/>
</dbReference>
<comment type="caution">
    <text evidence="8">Lacks conserved residue(s) required for the propagation of feature annotation.</text>
</comment>
<dbReference type="InterPro" id="IPR006026">
    <property type="entry name" value="Peptidase_Metallo"/>
</dbReference>
<accession>A0ABM0LZ24</accession>
<feature type="domain" description="CUB" evidence="11">
    <location>
        <begin position="304"/>
        <end position="414"/>
    </location>
</feature>
<keyword evidence="6 9" id="KW-0482">Metalloprotease</keyword>
<feature type="binding site" evidence="9">
    <location>
        <position position="207"/>
    </location>
    <ligand>
        <name>Zn(2+)</name>
        <dbReference type="ChEBI" id="CHEBI:29105"/>
        <note>catalytic</note>
    </ligand>
</feature>
<feature type="chain" id="PRO_5045006616" description="Metalloendopeptidase" evidence="10">
    <location>
        <begin position="24"/>
        <end position="944"/>
    </location>
</feature>
<evidence type="ECO:0000256" key="6">
    <source>
        <dbReference type="ARBA" id="ARBA00023049"/>
    </source>
</evidence>
<sequence>MRSPIYSIYTCLCVVLQLNFAASVNFKVGDPSETELSERRHQDAWDTLPDVLRETHLPSERSYGGGSIVNQPAMAQIIGENKVLNDLAEDLMFEGDIYLSPLKQNNAVTYETWLWPNGIVPYEIDSAYDSDSVANIEEAISQYHQHTCIQFVQRTTQEDYVYIYPGNGCYSSIGRDGGRQPLSLGYGCTRHPVTTMHELMHAVGFFHEQSRTDRDDYVYILWQNIQEEHKHNFERHEADYINDLGASYDYFSIMHYSHTSFTIDGQSTILPTQDSGVSPEDLGSSLVFTVTDLYKLNRLYNCECGIEHRLSAGSSIEIMSPNHPGNYDDNADCTWTVINRDGGTVRLEFVSFDTEIQYDYVQFGSGSYPNTDAERHDGNALPSVFNSQSETAWITFRSDSSNVMTGFKLSATAIGGGEDECGGSYELGEGSMLEISSPNYPNNYGNNLDCFWKFTHFSGGEIKFRFTNLDTEPRYDYVQFGDGSSLDQNAAKHSGITTPADTTLSGGEAWVLFHSDETATMTGFQLRVEGLGGECGGNHEIGEGSFQLISSPNYPGDYGNDLDCIWIFTQVDGGNTELHFTSLDTEPNYDYVEFGAGSSPDKNGARHSGNIIPSDVTFSSGMVWVLFHSDQSSTRPGFELRVSGLGNGGEEVVEDCGGHNELAEGVLLEITSPNYPNTYGDNLDCVWTFSHINGGSIEFKFIDFETEVVHDFVQFGSGDVVDPSSTKHQGSVIPSDYTSSGSAAWLSLHTDASVNMQGFRVRVMAVDGGDDNDDDDVGTQCGGNFEVYEGEVWHIETPYYPTNYVDNLDCTWMFTGMMGTELEVRFRSFDTEAVHDYLQLGNGNTVDEHAARYSGNTLPDKFVSQGTRMWMTFHSDGSVNDKGFRATYALSIVQATLELALFVIATFYSSVCLPYHTSSLHYRFEFARHVCTTNRFQSQQRRLL</sequence>
<dbReference type="CDD" id="cd04280">
    <property type="entry name" value="ZnMc_astacin_like"/>
    <property type="match status" value="1"/>
</dbReference>
<feature type="binding site" evidence="9">
    <location>
        <position position="197"/>
    </location>
    <ligand>
        <name>Zn(2+)</name>
        <dbReference type="ChEBI" id="CHEBI:29105"/>
        <note>catalytic</note>
    </ligand>
</feature>
<feature type="domain" description="CUB" evidence="11">
    <location>
        <begin position="656"/>
        <end position="766"/>
    </location>
</feature>
<dbReference type="Gene3D" id="2.60.120.290">
    <property type="entry name" value="Spermadhesin, CUB domain"/>
    <property type="match status" value="5"/>
</dbReference>
<evidence type="ECO:0000259" key="11">
    <source>
        <dbReference type="PROSITE" id="PS01180"/>
    </source>
</evidence>
<evidence type="ECO:0000256" key="4">
    <source>
        <dbReference type="ARBA" id="ARBA00022801"/>
    </source>
</evidence>
<evidence type="ECO:0000256" key="1">
    <source>
        <dbReference type="ARBA" id="ARBA00022670"/>
    </source>
</evidence>
<keyword evidence="10" id="KW-0732">Signal</keyword>
<dbReference type="EC" id="3.4.24.-" evidence="10"/>
<dbReference type="Gene3D" id="3.40.390.10">
    <property type="entry name" value="Collagenase (Catalytic Domain)"/>
    <property type="match status" value="1"/>
</dbReference>
<evidence type="ECO:0000256" key="5">
    <source>
        <dbReference type="ARBA" id="ARBA00022833"/>
    </source>
</evidence>
<keyword evidence="4 9" id="KW-0378">Hydrolase</keyword>
<feature type="active site" evidence="9">
    <location>
        <position position="198"/>
    </location>
</feature>
<dbReference type="PRINTS" id="PR00480">
    <property type="entry name" value="ASTACIN"/>
</dbReference>
<dbReference type="PANTHER" id="PTHR24251">
    <property type="entry name" value="OVOCHYMASE-RELATED"/>
    <property type="match status" value="1"/>
</dbReference>
<dbReference type="SMART" id="SM00042">
    <property type="entry name" value="CUB"/>
    <property type="match status" value="5"/>
</dbReference>
<evidence type="ECO:0000256" key="8">
    <source>
        <dbReference type="PROSITE-ProRule" id="PRU00059"/>
    </source>
</evidence>
<feature type="domain" description="Peptidase M12A" evidence="12">
    <location>
        <begin position="106"/>
        <end position="303"/>
    </location>
</feature>
<keyword evidence="7" id="KW-1015">Disulfide bond</keyword>
<evidence type="ECO:0000256" key="3">
    <source>
        <dbReference type="ARBA" id="ARBA00022737"/>
    </source>
</evidence>
<feature type="domain" description="CUB" evidence="11">
    <location>
        <begin position="535"/>
        <end position="645"/>
    </location>
</feature>
<dbReference type="PROSITE" id="PS51864">
    <property type="entry name" value="ASTACIN"/>
    <property type="match status" value="1"/>
</dbReference>
<proteinExistence type="predicted"/>
<evidence type="ECO:0000259" key="12">
    <source>
        <dbReference type="PROSITE" id="PS51864"/>
    </source>
</evidence>
<protein>
    <recommendedName>
        <fullName evidence="10">Metalloendopeptidase</fullName>
        <ecNumber evidence="10">3.4.24.-</ecNumber>
    </recommendedName>
</protein>
<dbReference type="Pfam" id="PF00431">
    <property type="entry name" value="CUB"/>
    <property type="match status" value="5"/>
</dbReference>
<feature type="signal peptide" evidence="10">
    <location>
        <begin position="1"/>
        <end position="23"/>
    </location>
</feature>
<dbReference type="Pfam" id="PF01400">
    <property type="entry name" value="Astacin"/>
    <property type="match status" value="1"/>
</dbReference>
<reference evidence="14" key="1">
    <citation type="submission" date="2025-08" db="UniProtKB">
        <authorList>
            <consortium name="RefSeq"/>
        </authorList>
    </citation>
    <scope>IDENTIFICATION</scope>
    <source>
        <tissue evidence="14">Testes</tissue>
    </source>
</reference>
<keyword evidence="2 9" id="KW-0479">Metal-binding</keyword>
<dbReference type="RefSeq" id="XP_006813015.1">
    <property type="nucleotide sequence ID" value="XM_006812952.1"/>
</dbReference>
<dbReference type="InterPro" id="IPR024079">
    <property type="entry name" value="MetalloPept_cat_dom_sf"/>
</dbReference>
<gene>
    <name evidence="14" type="primary">LOC100375661</name>
</gene>
<evidence type="ECO:0000256" key="2">
    <source>
        <dbReference type="ARBA" id="ARBA00022723"/>
    </source>
</evidence>
<dbReference type="GeneID" id="100375661"/>
<dbReference type="PROSITE" id="PS01180">
    <property type="entry name" value="CUB"/>
    <property type="match status" value="5"/>
</dbReference>
<keyword evidence="5 9" id="KW-0862">Zinc</keyword>
<feature type="binding site" evidence="9">
    <location>
        <position position="201"/>
    </location>
    <ligand>
        <name>Zn(2+)</name>
        <dbReference type="ChEBI" id="CHEBI:29105"/>
        <note>catalytic</note>
    </ligand>
</feature>
<evidence type="ECO:0000256" key="9">
    <source>
        <dbReference type="PROSITE-ProRule" id="PRU01211"/>
    </source>
</evidence>
<dbReference type="InterPro" id="IPR000859">
    <property type="entry name" value="CUB_dom"/>
</dbReference>
<dbReference type="SMART" id="SM00235">
    <property type="entry name" value="ZnMc"/>
    <property type="match status" value="1"/>
</dbReference>
<dbReference type="SUPFAM" id="SSF55486">
    <property type="entry name" value="Metalloproteases ('zincins'), catalytic domain"/>
    <property type="match status" value="1"/>
</dbReference>
<dbReference type="Proteomes" id="UP000694865">
    <property type="component" value="Unplaced"/>
</dbReference>
<dbReference type="CDD" id="cd00041">
    <property type="entry name" value="CUB"/>
    <property type="match status" value="5"/>
</dbReference>
<dbReference type="InterPro" id="IPR001506">
    <property type="entry name" value="Peptidase_M12A"/>
</dbReference>
<comment type="cofactor">
    <cofactor evidence="9 10">
        <name>Zn(2+)</name>
        <dbReference type="ChEBI" id="CHEBI:29105"/>
    </cofactor>
    <text evidence="9 10">Binds 1 zinc ion per subunit.</text>
</comment>
<evidence type="ECO:0000256" key="10">
    <source>
        <dbReference type="RuleBase" id="RU361183"/>
    </source>
</evidence>
<evidence type="ECO:0000313" key="13">
    <source>
        <dbReference type="Proteomes" id="UP000694865"/>
    </source>
</evidence>
<name>A0ABM0LZ24_SACKO</name>
<keyword evidence="3" id="KW-0677">Repeat</keyword>
<feature type="domain" description="CUB" evidence="11">
    <location>
        <begin position="421"/>
        <end position="531"/>
    </location>
</feature>
<keyword evidence="1 9" id="KW-0645">Protease</keyword>